<comment type="caution">
    <text evidence="2">The sequence shown here is derived from an EMBL/GenBank/DDBJ whole genome shotgun (WGS) entry which is preliminary data.</text>
</comment>
<gene>
    <name evidence="2" type="ORF">SFMTTN_0841</name>
</gene>
<dbReference type="EMBL" id="BGOW01000004">
    <property type="protein sequence ID" value="GBL45037.1"/>
    <property type="molecule type" value="Genomic_DNA"/>
</dbReference>
<feature type="domain" description="Phosphoribosyltransferase" evidence="1">
    <location>
        <begin position="12"/>
        <end position="180"/>
    </location>
</feature>
<dbReference type="CDD" id="cd06223">
    <property type="entry name" value="PRTases_typeI"/>
    <property type="match status" value="1"/>
</dbReference>
<dbReference type="Pfam" id="PF00156">
    <property type="entry name" value="Pribosyltran"/>
    <property type="match status" value="1"/>
</dbReference>
<proteinExistence type="predicted"/>
<reference evidence="2 3" key="1">
    <citation type="journal article" date="2019" name="Front. Microbiol.">
        <title>Genomes of Neutrophilic Sulfur-Oxidizing Chemolithoautotrophs Representing 9 Proteobacterial Species From 8 Genera.</title>
        <authorList>
            <person name="Watanabe T."/>
            <person name="Kojima H."/>
            <person name="Umezawa K."/>
            <person name="Hori C."/>
            <person name="Takasuka T.E."/>
            <person name="Kato Y."/>
            <person name="Fukui M."/>
        </authorList>
    </citation>
    <scope>NUCLEOTIDE SEQUENCE [LARGE SCALE GENOMIC DNA]</scope>
    <source>
        <strain evidence="2 3">TTN</strain>
    </source>
</reference>
<dbReference type="Proteomes" id="UP000286806">
    <property type="component" value="Unassembled WGS sequence"/>
</dbReference>
<dbReference type="RefSeq" id="WP_124703877.1">
    <property type="nucleotide sequence ID" value="NZ_BGOW01000004.1"/>
</dbReference>
<keyword evidence="2" id="KW-0808">Transferase</keyword>
<dbReference type="AlphaFoldDB" id="A0A401JBQ0"/>
<dbReference type="InterPro" id="IPR000836">
    <property type="entry name" value="PRTase_dom"/>
</dbReference>
<keyword evidence="2" id="KW-0489">Methyltransferase</keyword>
<dbReference type="Gene3D" id="3.40.50.2020">
    <property type="match status" value="1"/>
</dbReference>
<keyword evidence="3" id="KW-1185">Reference proteome</keyword>
<name>A0A401JBQ0_9PROT</name>
<evidence type="ECO:0000313" key="2">
    <source>
        <dbReference type="EMBL" id="GBL45037.1"/>
    </source>
</evidence>
<dbReference type="InterPro" id="IPR029057">
    <property type="entry name" value="PRTase-like"/>
</dbReference>
<dbReference type="SUPFAM" id="SSF53271">
    <property type="entry name" value="PRTase-like"/>
    <property type="match status" value="1"/>
</dbReference>
<accession>A0A401JBQ0</accession>
<dbReference type="GO" id="GO:0008168">
    <property type="term" value="F:methyltransferase activity"/>
    <property type="evidence" value="ECO:0007669"/>
    <property type="project" value="UniProtKB-KW"/>
</dbReference>
<dbReference type="GO" id="GO:0032259">
    <property type="term" value="P:methylation"/>
    <property type="evidence" value="ECO:0007669"/>
    <property type="project" value="UniProtKB-KW"/>
</dbReference>
<sequence length="207" mass="22767">MLFTDRNQAAYQLAAALSQYQDMHPLVLAIPRGAVPMGRIIADALGGELDVVLVRKLPAPFNPEYAIGSVDESGWTYVSDSAAAAGATPEYIEQEKQRQLATIRRRRAEYTPLRPPFDPAGRIVIVVDDGLATGATMIAALHGLRERKPARLVCAIPVAPVDTVDRVRLYADDVVCLETPFSFQAVGQFYSDFPQVEDEEVVEILRR</sequence>
<organism evidence="2 3">
    <name type="scientific">Sulfuriferula multivorans</name>
    <dbReference type="NCBI Taxonomy" id="1559896"/>
    <lineage>
        <taxon>Bacteria</taxon>
        <taxon>Pseudomonadati</taxon>
        <taxon>Pseudomonadota</taxon>
        <taxon>Betaproteobacteria</taxon>
        <taxon>Nitrosomonadales</taxon>
        <taxon>Sulfuricellaceae</taxon>
        <taxon>Sulfuriferula</taxon>
    </lineage>
</organism>
<dbReference type="Gene3D" id="3.30.1310.20">
    <property type="entry name" value="PRTase-like"/>
    <property type="match status" value="1"/>
</dbReference>
<evidence type="ECO:0000259" key="1">
    <source>
        <dbReference type="Pfam" id="PF00156"/>
    </source>
</evidence>
<evidence type="ECO:0000313" key="3">
    <source>
        <dbReference type="Proteomes" id="UP000286806"/>
    </source>
</evidence>
<protein>
    <submittedName>
        <fullName evidence="2">Protein-L-isoaspartate O-methyltransferase</fullName>
    </submittedName>
</protein>
<dbReference type="OrthoDB" id="9810066at2"/>